<protein>
    <submittedName>
        <fullName evidence="3">SDR family NAD(P)-dependent oxidoreductase</fullName>
    </submittedName>
</protein>
<evidence type="ECO:0000259" key="2">
    <source>
        <dbReference type="Pfam" id="PF02719"/>
    </source>
</evidence>
<dbReference type="PANTHER" id="PTHR43318">
    <property type="entry name" value="UDP-N-ACETYLGLUCOSAMINE 4,6-DEHYDRATASE"/>
    <property type="match status" value="1"/>
</dbReference>
<dbReference type="GeneID" id="41329855"/>
<dbReference type="AlphaFoldDB" id="A0A5B9DA57"/>
<dbReference type="InterPro" id="IPR036291">
    <property type="entry name" value="NAD(P)-bd_dom_sf"/>
</dbReference>
<dbReference type="OrthoDB" id="4907at2157"/>
<name>A0A5B9DA57_9ARCH</name>
<keyword evidence="4" id="KW-1185">Reference proteome</keyword>
<gene>
    <name evidence="3" type="ORF">DSAG12_01862</name>
</gene>
<reference evidence="3 4" key="2">
    <citation type="journal article" date="2024" name="Int. J. Syst. Evol. Microbiol.">
        <title>Promethearchaeum syntrophicum gen. nov., sp. nov., an anaerobic, obligately syntrophic archaeon, the first isolate of the lineage 'Asgard' archaea, and proposal of the new archaeal phylum Promethearchaeota phyl. nov. and kingdom Promethearchaeati regn. nov.</title>
        <authorList>
            <person name="Imachi H."/>
            <person name="Nobu M.K."/>
            <person name="Kato S."/>
            <person name="Takaki Y."/>
            <person name="Miyazaki M."/>
            <person name="Miyata M."/>
            <person name="Ogawara M."/>
            <person name="Saito Y."/>
            <person name="Sakai S."/>
            <person name="Tahara Y.O."/>
            <person name="Takano Y."/>
            <person name="Tasumi E."/>
            <person name="Uematsu K."/>
            <person name="Yoshimura T."/>
            <person name="Itoh T."/>
            <person name="Ohkuma M."/>
            <person name="Takai K."/>
        </authorList>
    </citation>
    <scope>NUCLEOTIDE SEQUENCE [LARGE SCALE GENOMIC DNA]</scope>
    <source>
        <strain evidence="3 4">MK-D1</strain>
    </source>
</reference>
<dbReference type="EMBL" id="CP042905">
    <property type="protein sequence ID" value="QEE16034.1"/>
    <property type="molecule type" value="Genomic_DNA"/>
</dbReference>
<dbReference type="SUPFAM" id="SSF51735">
    <property type="entry name" value="NAD(P)-binding Rossmann-fold domains"/>
    <property type="match status" value="1"/>
</dbReference>
<dbReference type="PANTHER" id="PTHR43318:SF2">
    <property type="entry name" value="UDP-N-ACETYLGLUCOSAMINE 4,6-DEHYDRATASE (INVERTING)"/>
    <property type="match status" value="1"/>
</dbReference>
<dbReference type="Proteomes" id="UP000321408">
    <property type="component" value="Chromosome"/>
</dbReference>
<sequence length="340" mass="39127">MSYNKIFNNKVVLITGGTGFLGRKLTKKILEFNPQSIRLFSRDEVKHHKIQELFNHNNKIRNLIGDVRDYSRLLRAMQGVDIVIHAAALKRLDILEYNVEECIKTNIFGSLNVVNACLECNVEIAVMVSTDKACNPINTYGACKFVSEKLFTERNYNKGKNKTIFTTVRYGNVLESTGSVIPFFEDKIINGEKIPLTDSRMTRFIISPNQSVNLIFNALKFSIGGEIFVPKLLAFKIIELVNILKEKHNASSEIEIIGLRPGEKIHELMMNENEVTRTYEYQNFFVITSQIEEYTKLEKYPIYITEGKKIDINKMNFYRSKEAVISQEKVKELFVSLELL</sequence>
<evidence type="ECO:0000313" key="4">
    <source>
        <dbReference type="Proteomes" id="UP000321408"/>
    </source>
</evidence>
<dbReference type="Pfam" id="PF02719">
    <property type="entry name" value="Polysacc_synt_2"/>
    <property type="match status" value="1"/>
</dbReference>
<dbReference type="CDD" id="cd05237">
    <property type="entry name" value="UDP_invert_4-6DH_SDR_e"/>
    <property type="match status" value="1"/>
</dbReference>
<feature type="domain" description="Polysaccharide biosynthesis protein CapD-like" evidence="2">
    <location>
        <begin position="12"/>
        <end position="287"/>
    </location>
</feature>
<reference evidence="3 4" key="1">
    <citation type="journal article" date="2020" name="Nature">
        <title>Isolation of an archaeon at the prokaryote-eukaryote interface.</title>
        <authorList>
            <person name="Imachi H."/>
            <person name="Nobu M.K."/>
            <person name="Nakahara N."/>
            <person name="Morono Y."/>
            <person name="Ogawara M."/>
            <person name="Takaki Y."/>
            <person name="Takano Y."/>
            <person name="Uematsu K."/>
            <person name="Ikuta T."/>
            <person name="Ito M."/>
            <person name="Matsui Y."/>
            <person name="Miyazaki M."/>
            <person name="Murata K."/>
            <person name="Saito Y."/>
            <person name="Sakai S."/>
            <person name="Song C."/>
            <person name="Tasumi E."/>
            <person name="Yamanaka Y."/>
            <person name="Yamaguchi T."/>
            <person name="Kamagata Y."/>
            <person name="Tamaki H."/>
            <person name="Takai K."/>
        </authorList>
    </citation>
    <scope>NUCLEOTIDE SEQUENCE [LARGE SCALE GENOMIC DNA]</scope>
    <source>
        <strain evidence="3 4">MK-D1</strain>
    </source>
</reference>
<evidence type="ECO:0000256" key="1">
    <source>
        <dbReference type="ARBA" id="ARBA00007430"/>
    </source>
</evidence>
<dbReference type="RefSeq" id="WP_147662924.1">
    <property type="nucleotide sequence ID" value="NZ_CP042905.2"/>
</dbReference>
<dbReference type="Gene3D" id="3.40.50.720">
    <property type="entry name" value="NAD(P)-binding Rossmann-like Domain"/>
    <property type="match status" value="1"/>
</dbReference>
<evidence type="ECO:0000313" key="3">
    <source>
        <dbReference type="EMBL" id="QEE16034.1"/>
    </source>
</evidence>
<accession>A0A5B9DA57</accession>
<dbReference type="InterPro" id="IPR051203">
    <property type="entry name" value="Polysaccharide_Synthase-Rel"/>
</dbReference>
<dbReference type="InterPro" id="IPR003869">
    <property type="entry name" value="Polysac_CapD-like"/>
</dbReference>
<organism evidence="3 4">
    <name type="scientific">Promethearchaeum syntrophicum</name>
    <dbReference type="NCBI Taxonomy" id="2594042"/>
    <lineage>
        <taxon>Archaea</taxon>
        <taxon>Promethearchaeati</taxon>
        <taxon>Promethearchaeota</taxon>
        <taxon>Promethearchaeia</taxon>
        <taxon>Promethearchaeales</taxon>
        <taxon>Promethearchaeaceae</taxon>
        <taxon>Promethearchaeum</taxon>
    </lineage>
</organism>
<proteinExistence type="inferred from homology"/>
<comment type="similarity">
    <text evidence="1">Belongs to the polysaccharide synthase family.</text>
</comment>
<dbReference type="KEGG" id="psyt:DSAG12_01862"/>